<feature type="region of interest" description="Disordered" evidence="1">
    <location>
        <begin position="104"/>
        <end position="194"/>
    </location>
</feature>
<dbReference type="GeneID" id="93591361"/>
<feature type="compositionally biased region" description="Polar residues" evidence="1">
    <location>
        <begin position="128"/>
        <end position="185"/>
    </location>
</feature>
<dbReference type="Proteomes" id="UP000283090">
    <property type="component" value="Unassembled WGS sequence"/>
</dbReference>
<evidence type="ECO:0000313" key="2">
    <source>
        <dbReference type="EMBL" id="RVD81175.1"/>
    </source>
</evidence>
<accession>A0A436ZQJ7</accession>
<comment type="caution">
    <text evidence="2">The sequence shown here is derived from an EMBL/GenBank/DDBJ whole genome shotgun (WGS) entry which is preliminary data.</text>
</comment>
<evidence type="ECO:0000256" key="1">
    <source>
        <dbReference type="SAM" id="MobiDB-lite"/>
    </source>
</evidence>
<dbReference type="EMBL" id="SAEB01000012">
    <property type="protein sequence ID" value="RVD81175.1"/>
    <property type="molecule type" value="Genomic_DNA"/>
</dbReference>
<organism evidence="2 3">
    <name type="scientific">Arthrobotrys flagrans</name>
    <name type="common">Nematode-trapping fungus</name>
    <name type="synonym">Trichothecium flagrans</name>
    <dbReference type="NCBI Taxonomy" id="97331"/>
    <lineage>
        <taxon>Eukaryota</taxon>
        <taxon>Fungi</taxon>
        <taxon>Dikarya</taxon>
        <taxon>Ascomycota</taxon>
        <taxon>Pezizomycotina</taxon>
        <taxon>Orbiliomycetes</taxon>
        <taxon>Orbiliales</taxon>
        <taxon>Orbiliaceae</taxon>
        <taxon>Arthrobotrys</taxon>
    </lineage>
</organism>
<dbReference type="AlphaFoldDB" id="A0A436ZQJ7"/>
<gene>
    <name evidence="2" type="ORF">DFL_009050</name>
</gene>
<feature type="compositionally biased region" description="Basic and acidic residues" evidence="1">
    <location>
        <begin position="251"/>
        <end position="263"/>
    </location>
</feature>
<evidence type="ECO:0000313" key="3">
    <source>
        <dbReference type="Proteomes" id="UP000283090"/>
    </source>
</evidence>
<dbReference type="RefSeq" id="XP_067486719.1">
    <property type="nucleotide sequence ID" value="XM_067638875.1"/>
</dbReference>
<sequence>MLNINTDLAVAYGRRRRDRTSFDSIEYDSAQLLDYQHPAPQAHQDPDQEIDLLNDGSHLPLPPWIPPLPTPPQPVYQQAGQQQMMKGLDLDRKSTPELRELYKDAGNTPVSSPATPWANDPPRLGTSWAASPSTPRLGSFFSNTPTTPKPGSSFGYSPSTPRPGTSWAASPSTPRPGTSYTNSPTTPRPGTAFSLLSRDTSIGTLPEDIPLTIMVTKTVSVDVETVAERKAIDSADYRSICNICYFEPGSERVGSRGSSDKSVHSSVSEEEEEKVGERVEDVRERAKVVMPTMPVMQEEKRYNYAVSNNGIVEMKGEQGFGLGSNETVEFLKKFGMTPKKVVGAVKKVRNMFGRV</sequence>
<dbReference type="VEuPathDB" id="FungiDB:DFL_009050"/>
<feature type="region of interest" description="Disordered" evidence="1">
    <location>
        <begin position="251"/>
        <end position="279"/>
    </location>
</feature>
<proteinExistence type="predicted"/>
<protein>
    <submittedName>
        <fullName evidence="2">Uncharacterized protein</fullName>
    </submittedName>
</protein>
<reference evidence="2 3" key="1">
    <citation type="submission" date="2019-01" db="EMBL/GenBank/DDBJ databases">
        <title>Intercellular communication is required for trap formation in the nematode-trapping fungus Duddingtonia flagrans.</title>
        <authorList>
            <person name="Youssar L."/>
            <person name="Wernet V."/>
            <person name="Hensel N."/>
            <person name="Hildebrandt H.-G."/>
            <person name="Fischer R."/>
        </authorList>
    </citation>
    <scope>NUCLEOTIDE SEQUENCE [LARGE SCALE GENOMIC DNA]</scope>
    <source>
        <strain evidence="2 3">CBS H-5679</strain>
    </source>
</reference>
<dbReference type="OrthoDB" id="5410139at2759"/>
<keyword evidence="3" id="KW-1185">Reference proteome</keyword>
<name>A0A436ZQJ7_ARTFL</name>